<comment type="similarity">
    <text evidence="1">Belongs to the UPF0337 (CsbD) family.</text>
</comment>
<dbReference type="Proteomes" id="UP000814207">
    <property type="component" value="Unassembled WGS sequence"/>
</dbReference>
<evidence type="ECO:0000313" key="4">
    <source>
        <dbReference type="Proteomes" id="UP000814207"/>
    </source>
</evidence>
<dbReference type="AlphaFoldDB" id="A0A9Q3X833"/>
<feature type="domain" description="CsbD-like" evidence="2">
    <location>
        <begin position="6"/>
        <end position="57"/>
    </location>
</feature>
<protein>
    <submittedName>
        <fullName evidence="3">CsbD family protein</fullName>
    </submittedName>
</protein>
<dbReference type="InterPro" id="IPR008462">
    <property type="entry name" value="CsbD"/>
</dbReference>
<dbReference type="EMBL" id="WKEU01000064">
    <property type="protein sequence ID" value="MCF5064337.1"/>
    <property type="molecule type" value="Genomic_DNA"/>
</dbReference>
<accession>A0A9Q3X833</accession>
<evidence type="ECO:0000313" key="3">
    <source>
        <dbReference type="EMBL" id="MCF5064337.1"/>
    </source>
</evidence>
<comment type="caution">
    <text evidence="3">The sequence shown here is derived from an EMBL/GenBank/DDBJ whole genome shotgun (WGS) entry which is preliminary data.</text>
</comment>
<gene>
    <name evidence="3" type="ORF">GIW73_15485</name>
</gene>
<dbReference type="InterPro" id="IPR036629">
    <property type="entry name" value="YjbJ_sf"/>
</dbReference>
<dbReference type="Gene3D" id="1.10.1470.10">
    <property type="entry name" value="YjbJ"/>
    <property type="match status" value="1"/>
</dbReference>
<evidence type="ECO:0000259" key="2">
    <source>
        <dbReference type="Pfam" id="PF05532"/>
    </source>
</evidence>
<dbReference type="SUPFAM" id="SSF69047">
    <property type="entry name" value="Hypothetical protein YjbJ"/>
    <property type="match status" value="1"/>
</dbReference>
<name>A0A9Q3X833_PSESX</name>
<reference evidence="3" key="1">
    <citation type="submission" date="2019-11" db="EMBL/GenBank/DDBJ databases">
        <title>Epiphytic Pseudomonas syringae from cherry orchards.</title>
        <authorList>
            <person name="Hulin M.T."/>
        </authorList>
    </citation>
    <scope>NUCLEOTIDE SEQUENCE</scope>
    <source>
        <strain evidence="3">PA-6-9A</strain>
    </source>
</reference>
<evidence type="ECO:0000256" key="1">
    <source>
        <dbReference type="ARBA" id="ARBA00009129"/>
    </source>
</evidence>
<proteinExistence type="inferred from homology"/>
<dbReference type="Pfam" id="PF05532">
    <property type="entry name" value="CsbD"/>
    <property type="match status" value="1"/>
</dbReference>
<organism evidence="3 4">
    <name type="scientific">Pseudomonas syringae</name>
    <dbReference type="NCBI Taxonomy" id="317"/>
    <lineage>
        <taxon>Bacteria</taxon>
        <taxon>Pseudomonadati</taxon>
        <taxon>Pseudomonadota</taxon>
        <taxon>Gammaproteobacteria</taxon>
        <taxon>Pseudomonadales</taxon>
        <taxon>Pseudomonadaceae</taxon>
        <taxon>Pseudomonas</taxon>
    </lineage>
</organism>
<sequence length="59" mass="6109">MSGTSDKIKGLANEAIGNVKQGVGKVTGNEKLQVEGAIQEKKGEAQQVAGKVKDAVDKK</sequence>